<sequence length="1084" mass="115944">MTSNSNTKYVLQFDGIDDFVEISGFQWPEGGGPVTVEFWNKVNTGEVGGSAFCIGKEDQTNNRFQVHAPYDSGIFYWDYGDISGTGRIYKDYDGYLDKWTHVAVVSRGGGSGSKGMAIYLDGEEFHFSESSDGPTKLSKLSIGTLGDNNHKGKIADFRIWNRVRAQDEIAADMNKRLTGKEAGLVGYWPLNEGVGDLAADLTGNGNNGTLRGDVAWVIDTELPVRRPSGWYRSFPLKEAGGLTLEGGAGIVEDGRFGKCANLPDQTARLAPQENLSALGLDKPNFSLSIWVHLNAGQNSFSLGTATAKLRVDGEGAKLVSDDNPVADFPNADFPAGHWHYLAWVKTGDKHGLYLDGIKVGVKEASLAWSANDTLELALGNPGGRAAHLKCYPRALSEAEVLADYYTEVPTATESFVEQYPVDLAIANMAGPWEGYPDNKLFIVDDADNKVRQKIVLTNASGKAISLNATGKPDAAKDNLHFELRFRNATFSEPATYPKFDAPDGWSIQGPQQNSEDGSWSVYILSNSQRTLAADETLEFPFEYVTADSALGSRGTQVSLHYRNLAYDGGDPITGNRNKQVDILKVSATGGEFPLVALHEAPAGVVCDQECGQLHFYLYNRSDRTLTFSDNAEFRFVVPTGGGAGDLATDHTKTGRGADPLKKDTNASDGSSIFRWKPGANTEIQSGETVTLGITGCTPNAHPGVAIIDVEYQGLEGYPDGKLVAPVTKTTRDLAKLAGGGNVGIGTTDPSSALEIVSGRPNGIHVRGNVDKKVEPAVSTYLTLESEDDYRGRGVFLSHGSTSDGSKAAWFVGAPYKGGGLQVGYYSGSNSIYASAYKEQAKLFLTKEGNVGIGTTDPSKRLHVRENATDHAAIIENAAAGGYGLIVSAENDPLRVGGKDDPTGQSLIVKGDGKVGIGTTAPAEKLDVRGKLILGNDANEDLLTFRSERSWKFTAGGDGSGTSLDLQSLTNDKSFRILSPGGEAPLAVHVSDASDKSRVALGADLHVAKGRKIRIGDTKIDEDDLKILKKLASSKLTVQIKSGHGKYLDNYHGKANEGDNNRTIQFANSSAKGNWSLMTLIVSSG</sequence>
<feature type="region of interest" description="Disordered" evidence="1">
    <location>
        <begin position="646"/>
        <end position="670"/>
    </location>
</feature>
<name>A0A451BHP4_9GAMM</name>
<dbReference type="EMBL" id="CAADHB010000002">
    <property type="protein sequence ID" value="VFK77804.1"/>
    <property type="molecule type" value="Genomic_DNA"/>
</dbReference>
<dbReference type="GO" id="GO:0030246">
    <property type="term" value="F:carbohydrate binding"/>
    <property type="evidence" value="ECO:0007669"/>
    <property type="project" value="UniProtKB-KW"/>
</dbReference>
<protein>
    <submittedName>
        <fullName evidence="2">Concanavalin A-like lectin/glucanases superfamily protein</fullName>
    </submittedName>
</protein>
<organism evidence="2">
    <name type="scientific">Candidatus Kentrum sp. SD</name>
    <dbReference type="NCBI Taxonomy" id="2126332"/>
    <lineage>
        <taxon>Bacteria</taxon>
        <taxon>Pseudomonadati</taxon>
        <taxon>Pseudomonadota</taxon>
        <taxon>Gammaproteobacteria</taxon>
        <taxon>Candidatus Kentrum</taxon>
    </lineage>
</organism>
<accession>A0A451BHP4</accession>
<dbReference type="SUPFAM" id="SSF49899">
    <property type="entry name" value="Concanavalin A-like lectins/glucanases"/>
    <property type="match status" value="2"/>
</dbReference>
<dbReference type="AlphaFoldDB" id="A0A451BHP4"/>
<proteinExistence type="predicted"/>
<dbReference type="InterPro" id="IPR013320">
    <property type="entry name" value="ConA-like_dom_sf"/>
</dbReference>
<evidence type="ECO:0000313" key="2">
    <source>
        <dbReference type="EMBL" id="VFK77804.1"/>
    </source>
</evidence>
<evidence type="ECO:0000256" key="1">
    <source>
        <dbReference type="SAM" id="MobiDB-lite"/>
    </source>
</evidence>
<reference evidence="2" key="1">
    <citation type="submission" date="2019-02" db="EMBL/GenBank/DDBJ databases">
        <authorList>
            <person name="Gruber-Vodicka R. H."/>
            <person name="Seah K. B. B."/>
        </authorList>
    </citation>
    <scope>NUCLEOTIDE SEQUENCE</scope>
    <source>
        <strain evidence="2">BECK_S127</strain>
    </source>
</reference>
<dbReference type="Gene3D" id="2.60.120.200">
    <property type="match status" value="2"/>
</dbReference>
<keyword evidence="2" id="KW-0430">Lectin</keyword>
<gene>
    <name evidence="2" type="ORF">BECKSD772D_GA0070982_100218</name>
</gene>
<dbReference type="Pfam" id="PF13385">
    <property type="entry name" value="Laminin_G_3"/>
    <property type="match status" value="1"/>
</dbReference>